<evidence type="ECO:0000256" key="12">
    <source>
        <dbReference type="ARBA" id="ARBA00022844"/>
    </source>
</evidence>
<keyword evidence="14" id="KW-0426">Late protein</keyword>
<keyword evidence="5" id="KW-1140">T=1 icosahedral capsid protein</keyword>
<keyword evidence="6" id="KW-1163">Viral penetration into host nucleus</keyword>
<dbReference type="OrthoDB" id="8599at10239"/>
<keyword evidence="12" id="KW-0946">Virion</keyword>
<keyword evidence="7" id="KW-0167">Capsid protein</keyword>
<evidence type="ECO:0000256" key="14">
    <source>
        <dbReference type="ARBA" id="ARBA00022921"/>
    </source>
</evidence>
<dbReference type="GO" id="GO:0075732">
    <property type="term" value="P:viral penetration into host nucleus"/>
    <property type="evidence" value="ECO:0007669"/>
    <property type="project" value="UniProtKB-KW"/>
</dbReference>
<evidence type="ECO:0000256" key="15">
    <source>
        <dbReference type="ARBA" id="ARBA00023125"/>
    </source>
</evidence>
<keyword evidence="10" id="KW-1162">Viral penetration into host cytoplasm</keyword>
<comment type="subcellular location">
    <subcellularLocation>
        <location evidence="1">Host nucleus</location>
    </subcellularLocation>
    <subcellularLocation>
        <location evidence="2">Virion</location>
    </subcellularLocation>
</comment>
<comment type="similarity">
    <text evidence="3">Belongs to the gyrovirus capsid protein family.</text>
</comment>
<dbReference type="GeneID" id="17603144"/>
<evidence type="ECO:0000256" key="10">
    <source>
        <dbReference type="ARBA" id="ARBA00022595"/>
    </source>
</evidence>
<proteinExistence type="inferred from homology"/>
<evidence type="ECO:0000256" key="8">
    <source>
        <dbReference type="ARBA" id="ARBA00022562"/>
    </source>
</evidence>
<dbReference type="RefSeq" id="YP_008798238.1">
    <property type="nucleotide sequence ID" value="NC_022788.1"/>
</dbReference>
<name>U5UAI8_9VIRU</name>
<keyword evidence="13" id="KW-1164">Virus endocytosis by host</keyword>
<dbReference type="EMBL" id="KF294861">
    <property type="protein sequence ID" value="AGZ20415.1"/>
    <property type="molecule type" value="Genomic_DNA"/>
</dbReference>
<evidence type="ECO:0000256" key="11">
    <source>
        <dbReference type="ARBA" id="ARBA00022804"/>
    </source>
</evidence>
<dbReference type="Proteomes" id="UP000123729">
    <property type="component" value="Segment"/>
</dbReference>
<dbReference type="GO" id="GO:0039615">
    <property type="term" value="C:T=1 icosahedral viral capsid"/>
    <property type="evidence" value="ECO:0007669"/>
    <property type="project" value="UniProtKB-KW"/>
</dbReference>
<evidence type="ECO:0000256" key="20">
    <source>
        <dbReference type="ARBA" id="ARBA00046371"/>
    </source>
</evidence>
<evidence type="ECO:0000256" key="6">
    <source>
        <dbReference type="ARBA" id="ARBA00022524"/>
    </source>
</evidence>
<evidence type="ECO:0000256" key="9">
    <source>
        <dbReference type="ARBA" id="ARBA00022581"/>
    </source>
</evidence>
<evidence type="ECO:0000256" key="4">
    <source>
        <dbReference type="ARBA" id="ARBA00018091"/>
    </source>
</evidence>
<evidence type="ECO:0000256" key="2">
    <source>
        <dbReference type="ARBA" id="ARBA00004328"/>
    </source>
</evidence>
<evidence type="ECO:0000256" key="1">
    <source>
        <dbReference type="ARBA" id="ARBA00004147"/>
    </source>
</evidence>
<keyword evidence="11" id="KW-1161">Viral attachment to host cell</keyword>
<dbReference type="GO" id="GO:0019062">
    <property type="term" value="P:virion attachment to host cell"/>
    <property type="evidence" value="ECO:0007669"/>
    <property type="project" value="UniProtKB-KW"/>
</dbReference>
<dbReference type="GO" id="GO:0003677">
    <property type="term" value="F:DNA binding"/>
    <property type="evidence" value="ECO:0007669"/>
    <property type="project" value="UniProtKB-KW"/>
</dbReference>
<evidence type="ECO:0000256" key="5">
    <source>
        <dbReference type="ARBA" id="ARBA00022431"/>
    </source>
</evidence>
<protein>
    <recommendedName>
        <fullName evidence="4">Capsid protein</fullName>
    </recommendedName>
    <alternativeName>
        <fullName evidence="18">CA1</fullName>
    </alternativeName>
    <alternativeName>
        <fullName evidence="19">Coat protein</fullName>
    </alternativeName>
</protein>
<keyword evidence="9" id="KW-0945">Host-virus interaction</keyword>
<evidence type="ECO:0000256" key="3">
    <source>
        <dbReference type="ARBA" id="ARBA00010628"/>
    </source>
</evidence>
<evidence type="ECO:0000256" key="7">
    <source>
        <dbReference type="ARBA" id="ARBA00022561"/>
    </source>
</evidence>
<evidence type="ECO:0000256" key="18">
    <source>
        <dbReference type="ARBA" id="ARBA00030635"/>
    </source>
</evidence>
<dbReference type="GO" id="GO:0042025">
    <property type="term" value="C:host cell nucleus"/>
    <property type="evidence" value="ECO:0007669"/>
    <property type="project" value="UniProtKB-SubCell"/>
</dbReference>
<dbReference type="GO" id="GO:0075509">
    <property type="term" value="P:endocytosis involved in viral entry into host cell"/>
    <property type="evidence" value="ECO:0007669"/>
    <property type="project" value="UniProtKB-KW"/>
</dbReference>
<comment type="subunit">
    <text evidence="20">Homomultimer. Interacts with Rep; this interaction relocates Rep into the nucleus.</text>
</comment>
<evidence type="ECO:0000313" key="21">
    <source>
        <dbReference type="EMBL" id="AGZ20415.1"/>
    </source>
</evidence>
<accession>U5UAI8</accession>
<dbReference type="InterPro" id="IPR007291">
    <property type="entry name" value="Capsid_protein"/>
</dbReference>
<keyword evidence="16" id="KW-1160">Virus entry into host cell</keyword>
<evidence type="ECO:0000256" key="19">
    <source>
        <dbReference type="ARBA" id="ARBA00031336"/>
    </source>
</evidence>
<dbReference type="KEGG" id="vg:17603144"/>
<organism evidence="21 22">
    <name type="scientific">Gyrovirus Tu243</name>
    <dbReference type="NCBI Taxonomy" id="1415627"/>
    <lineage>
        <taxon>Viruses</taxon>
        <taxon>Monodnaviria</taxon>
        <taxon>Shotokuvirae</taxon>
        <taxon>Commensaviricota</taxon>
        <taxon>Cardeaviricetes</taxon>
        <taxon>Sanitavirales</taxon>
        <taxon>Anelloviridae</taxon>
        <taxon>Gyrovirus</taxon>
        <taxon>Gyrovirus homsa4</taxon>
    </lineage>
</organism>
<dbReference type="Pfam" id="PF04162">
    <property type="entry name" value="Gyro_capsid"/>
    <property type="match status" value="1"/>
</dbReference>
<sequence length="356" mass="41606">MVRYRRRRPWGRLYKWFRGGWHYKRRPKGRWYRSSWGRKRRYHHRYRRGLFGRNFKRSFYVQHPGSYTVRRTNPYNTQRLRFQGLILVNNAVTQTGTSSVSNMRATAIEISLRGLLLAYFMNHSTGGPGWAGDSGTKVAISPLEWWRWAYIRIEPCNDGRVFGMAVPHDEVLYNWFCQWQLFKHVKTDLRVLNTDVRTSAEARIVASLLVQDSYWQVGNRGATQLSQIKFPSFLELSAWGAQWSFQPGLQSVSSRSFNHHSFVGTNDPMGEPWKVFCPLDNMTQQDTQISWVYATLFLAEFASVTNKQGYNTEQTSLEMQALSDTWAVIKVRSEWMLGNQNRVKSNMVTFTTGEPP</sequence>
<evidence type="ECO:0000256" key="13">
    <source>
        <dbReference type="ARBA" id="ARBA00022890"/>
    </source>
</evidence>
<keyword evidence="15" id="KW-0238">DNA-binding</keyword>
<evidence type="ECO:0000256" key="16">
    <source>
        <dbReference type="ARBA" id="ARBA00023296"/>
    </source>
</evidence>
<keyword evidence="8" id="KW-1048">Host nucleus</keyword>
<reference evidence="21 22" key="1">
    <citation type="journal article" date="2013" name="Virology">
        <title>Divergent gyroviruses in the feces of Tunisian children.</title>
        <authorList>
            <person name="Phan T.G."/>
            <person name="Vo N.P."/>
            <person name="Sdiri-Loulizi K."/>
            <person name="Aouni M."/>
            <person name="Pothier P."/>
            <person name="Ambert-Balay K."/>
            <person name="Deng X."/>
            <person name="Delwart E."/>
        </authorList>
    </citation>
    <scope>NUCLEOTIDE SEQUENCE [LARGE SCALE GENOMIC DNA]</scope>
    <source>
        <strain evidence="21">Tu243</strain>
    </source>
</reference>
<dbReference type="GO" id="GO:0043657">
    <property type="term" value="C:host cell"/>
    <property type="evidence" value="ECO:0007669"/>
    <property type="project" value="GOC"/>
</dbReference>
<evidence type="ECO:0000313" key="22">
    <source>
        <dbReference type="Proteomes" id="UP000123729"/>
    </source>
</evidence>
<evidence type="ECO:0000256" key="17">
    <source>
        <dbReference type="ARBA" id="ARBA00025551"/>
    </source>
</evidence>
<keyword evidence="22" id="KW-1185">Reference proteome</keyword>
<comment type="function">
    <text evidence="17">Self-assembles to form the virion icosahedral capsid with a T=1 symmetry. This very small capsid (25 nm in diameter) allows the virus to be very stable in the environment and resistant to some disinfectants, including detergents. Essential for the initial attachment to host receptors. After attachment, the virus is endocytosed and traffics to the nucleus. The capsid protein binds and transports the viral genome and Rep across the nuclear envelope.</text>
</comment>